<sequence precursor="true">MKIFSFSNFSSHFVLLIFLLAFAGCRSSQTSSSDSEDIVKLTFLHINDVYEIAGVSGGKYGNFARVAQLKKELLKENPNTYLILSGDFLNPSVLGTLKLNGKRISGEQMIDVMNAAKMDFVTFGNHEFDLKENEVLERINESDFEWIASNTFYYKDGKIQPFTRKGKKLPTYLTIEPKNPKGESIKVGILGITTQYNQPDFVRYTDEYETTKNVYQEIESKTDFTVALTHLLENEDEKLAGIVPQLKLLMGGHDHENMKFTYGKTIMAKADANARTAYIHRLTYNKKTKELKIDSELKSIDSSIDYEPITKAAIEKWNKIADSVFNVQGFNPDREIYKLKEPLEARESLIRSQQTNAGTLIVNAMASAFPNTELAILGSGSVRLDDQLIGIVTEYDVLRMLPFGGKIYQFTTSGDILIQYLDAGTKNKGSGGYLQYQEKLKFDAEKGWLLDGQKINPKRQYTLVTNDYNLSGRETNMEFMNMKTNKEITNVISSDDSKSPQSDIRKAVIVYLEQL</sequence>
<dbReference type="InterPro" id="IPR036907">
    <property type="entry name" value="5'-Nucleotdase_C_sf"/>
</dbReference>
<dbReference type="InterPro" id="IPR006179">
    <property type="entry name" value="5_nucleotidase/apyrase"/>
</dbReference>
<protein>
    <submittedName>
        <fullName evidence="5">5'-nucleotidase/2',3'-cyclic phosphodiesterase-like hydrolase</fullName>
    </submittedName>
</protein>
<dbReference type="PROSITE" id="PS51257">
    <property type="entry name" value="PROKAR_LIPOPROTEIN"/>
    <property type="match status" value="1"/>
</dbReference>
<organism evidence="5 6">
    <name type="scientific">Bernardetia litoralis (strain ATCC 23117 / DSM 6794 / NBRC 15988 / NCIMB 1366 / Fx l1 / Sio-4)</name>
    <name type="common">Flexibacter litoralis</name>
    <dbReference type="NCBI Taxonomy" id="880071"/>
    <lineage>
        <taxon>Bacteria</taxon>
        <taxon>Pseudomonadati</taxon>
        <taxon>Bacteroidota</taxon>
        <taxon>Cytophagia</taxon>
        <taxon>Cytophagales</taxon>
        <taxon>Bernardetiaceae</taxon>
        <taxon>Bernardetia</taxon>
    </lineage>
</organism>
<dbReference type="Pfam" id="PF02872">
    <property type="entry name" value="5_nucleotid_C"/>
    <property type="match status" value="1"/>
</dbReference>
<dbReference type="InterPro" id="IPR008334">
    <property type="entry name" value="5'-Nucleotdase_C"/>
</dbReference>
<dbReference type="PANTHER" id="PTHR11575:SF24">
    <property type="entry name" value="5'-NUCLEOTIDASE"/>
    <property type="match status" value="1"/>
</dbReference>
<dbReference type="KEGG" id="fli:Fleli_0847"/>
<evidence type="ECO:0000313" key="6">
    <source>
        <dbReference type="Proteomes" id="UP000006054"/>
    </source>
</evidence>
<dbReference type="GO" id="GO:0009166">
    <property type="term" value="P:nucleotide catabolic process"/>
    <property type="evidence" value="ECO:0007669"/>
    <property type="project" value="InterPro"/>
</dbReference>
<accession>I4AH70</accession>
<comment type="similarity">
    <text evidence="2">Belongs to the 5'-nucleotidase family.</text>
</comment>
<dbReference type="Pfam" id="PF00149">
    <property type="entry name" value="Metallophos"/>
    <property type="match status" value="1"/>
</dbReference>
<feature type="chain" id="PRO_5005136152" evidence="2">
    <location>
        <begin position="24"/>
        <end position="515"/>
    </location>
</feature>
<keyword evidence="6" id="KW-1185">Reference proteome</keyword>
<dbReference type="eggNOG" id="COG0737">
    <property type="taxonomic scope" value="Bacteria"/>
</dbReference>
<keyword evidence="2 5" id="KW-0378">Hydrolase</keyword>
<keyword evidence="1 2" id="KW-0732">Signal</keyword>
<evidence type="ECO:0000259" key="4">
    <source>
        <dbReference type="Pfam" id="PF02872"/>
    </source>
</evidence>
<dbReference type="Gene3D" id="3.60.21.10">
    <property type="match status" value="1"/>
</dbReference>
<evidence type="ECO:0000313" key="5">
    <source>
        <dbReference type="EMBL" id="AFM03305.1"/>
    </source>
</evidence>
<dbReference type="SUPFAM" id="SSF56300">
    <property type="entry name" value="Metallo-dependent phosphatases"/>
    <property type="match status" value="1"/>
</dbReference>
<dbReference type="AlphaFoldDB" id="I4AH70"/>
<dbReference type="Proteomes" id="UP000006054">
    <property type="component" value="Chromosome"/>
</dbReference>
<dbReference type="OrthoDB" id="9775118at2"/>
<dbReference type="GO" id="GO:0000166">
    <property type="term" value="F:nucleotide binding"/>
    <property type="evidence" value="ECO:0007669"/>
    <property type="project" value="UniProtKB-KW"/>
</dbReference>
<feature type="signal peptide" evidence="2">
    <location>
        <begin position="1"/>
        <end position="23"/>
    </location>
</feature>
<name>I4AH70_BERLS</name>
<proteinExistence type="inferred from homology"/>
<dbReference type="PANTHER" id="PTHR11575">
    <property type="entry name" value="5'-NUCLEOTIDASE-RELATED"/>
    <property type="match status" value="1"/>
</dbReference>
<dbReference type="InterPro" id="IPR029052">
    <property type="entry name" value="Metallo-depent_PP-like"/>
</dbReference>
<evidence type="ECO:0000259" key="3">
    <source>
        <dbReference type="Pfam" id="PF00149"/>
    </source>
</evidence>
<dbReference type="GO" id="GO:0030288">
    <property type="term" value="C:outer membrane-bounded periplasmic space"/>
    <property type="evidence" value="ECO:0007669"/>
    <property type="project" value="TreeGrafter"/>
</dbReference>
<dbReference type="GO" id="GO:0008253">
    <property type="term" value="F:5'-nucleotidase activity"/>
    <property type="evidence" value="ECO:0007669"/>
    <property type="project" value="TreeGrafter"/>
</dbReference>
<gene>
    <name evidence="5" type="ordered locus">Fleli_0847</name>
</gene>
<dbReference type="InterPro" id="IPR004843">
    <property type="entry name" value="Calcineurin-like_PHP"/>
</dbReference>
<dbReference type="HOGENOM" id="CLU_005854_7_2_10"/>
<dbReference type="EMBL" id="CP003345">
    <property type="protein sequence ID" value="AFM03305.1"/>
    <property type="molecule type" value="Genomic_DNA"/>
</dbReference>
<dbReference type="Gene3D" id="3.90.780.10">
    <property type="entry name" value="5'-Nucleotidase, C-terminal domain"/>
    <property type="match status" value="1"/>
</dbReference>
<reference evidence="6" key="1">
    <citation type="submission" date="2012-06" db="EMBL/GenBank/DDBJ databases">
        <title>The complete genome of Flexibacter litoralis DSM 6794.</title>
        <authorList>
            <person name="Lucas S."/>
            <person name="Copeland A."/>
            <person name="Lapidus A."/>
            <person name="Glavina del Rio T."/>
            <person name="Dalin E."/>
            <person name="Tice H."/>
            <person name="Bruce D."/>
            <person name="Goodwin L."/>
            <person name="Pitluck S."/>
            <person name="Peters L."/>
            <person name="Ovchinnikova G."/>
            <person name="Lu M."/>
            <person name="Kyrpides N."/>
            <person name="Mavromatis K."/>
            <person name="Ivanova N."/>
            <person name="Brettin T."/>
            <person name="Detter J.C."/>
            <person name="Han C."/>
            <person name="Larimer F."/>
            <person name="Land M."/>
            <person name="Hauser L."/>
            <person name="Markowitz V."/>
            <person name="Cheng J.-F."/>
            <person name="Hugenholtz P."/>
            <person name="Woyke T."/>
            <person name="Wu D."/>
            <person name="Spring S."/>
            <person name="Lang E."/>
            <person name="Kopitz M."/>
            <person name="Brambilla E."/>
            <person name="Klenk H.-P."/>
            <person name="Eisen J.A."/>
        </authorList>
    </citation>
    <scope>NUCLEOTIDE SEQUENCE [LARGE SCALE GENOMIC DNA]</scope>
    <source>
        <strain evidence="6">ATCC 23117 / DSM 6794 / NBRC 15988 / NCIMB 1366 / Sio-4</strain>
    </source>
</reference>
<dbReference type="PATRIC" id="fig|880071.3.peg.823"/>
<dbReference type="GO" id="GO:0008768">
    <property type="term" value="F:UDP-sugar diphosphatase activity"/>
    <property type="evidence" value="ECO:0007669"/>
    <property type="project" value="TreeGrafter"/>
</dbReference>
<evidence type="ECO:0000256" key="2">
    <source>
        <dbReference type="RuleBase" id="RU362119"/>
    </source>
</evidence>
<evidence type="ECO:0000256" key="1">
    <source>
        <dbReference type="ARBA" id="ARBA00022729"/>
    </source>
</evidence>
<feature type="domain" description="Calcineurin-like phosphoesterase" evidence="3">
    <location>
        <begin position="42"/>
        <end position="256"/>
    </location>
</feature>
<dbReference type="SUPFAM" id="SSF55816">
    <property type="entry name" value="5'-nucleotidase (syn. UDP-sugar hydrolase), C-terminal domain"/>
    <property type="match status" value="1"/>
</dbReference>
<dbReference type="PRINTS" id="PR01607">
    <property type="entry name" value="APYRASEFAMLY"/>
</dbReference>
<dbReference type="STRING" id="880071.Fleli_0847"/>
<dbReference type="RefSeq" id="WP_014796763.1">
    <property type="nucleotide sequence ID" value="NC_018018.1"/>
</dbReference>
<feature type="domain" description="5'-Nucleotidase C-terminal" evidence="4">
    <location>
        <begin position="350"/>
        <end position="474"/>
    </location>
</feature>
<keyword evidence="2" id="KW-0547">Nucleotide-binding</keyword>